<dbReference type="Pfam" id="PF00289">
    <property type="entry name" value="Biotin_carb_N"/>
    <property type="match status" value="1"/>
</dbReference>
<keyword evidence="6 19" id="KW-0444">Lipid biosynthesis</keyword>
<dbReference type="SMART" id="SM00878">
    <property type="entry name" value="Biotin_carb_C"/>
    <property type="match status" value="1"/>
</dbReference>
<evidence type="ECO:0000256" key="13">
    <source>
        <dbReference type="ARBA" id="ARBA00023098"/>
    </source>
</evidence>
<evidence type="ECO:0000256" key="15">
    <source>
        <dbReference type="ARBA" id="ARBA00023267"/>
    </source>
</evidence>
<dbReference type="Gene3D" id="3.30.470.20">
    <property type="entry name" value="ATP-grasp fold, B domain"/>
    <property type="match status" value="1"/>
</dbReference>
<dbReference type="InterPro" id="IPR011764">
    <property type="entry name" value="Biotin_carboxylation_dom"/>
</dbReference>
<dbReference type="PANTHER" id="PTHR48095">
    <property type="entry name" value="PYRUVATE CARBOXYLASE SUBUNIT A"/>
    <property type="match status" value="1"/>
</dbReference>
<evidence type="ECO:0000256" key="4">
    <source>
        <dbReference type="ARBA" id="ARBA00013263"/>
    </source>
</evidence>
<keyword evidence="13 19" id="KW-0443">Lipid metabolism</keyword>
<evidence type="ECO:0000313" key="22">
    <source>
        <dbReference type="EMBL" id="GIZ50988.1"/>
    </source>
</evidence>
<dbReference type="RefSeq" id="WP_220807147.1">
    <property type="nucleotide sequence ID" value="NZ_BPMK01000003.1"/>
</dbReference>
<evidence type="ECO:0000256" key="5">
    <source>
        <dbReference type="ARBA" id="ARBA00017242"/>
    </source>
</evidence>
<keyword evidence="10 19" id="KW-0276">Fatty acid metabolism</keyword>
<evidence type="ECO:0000256" key="19">
    <source>
        <dbReference type="RuleBase" id="RU365063"/>
    </source>
</evidence>
<dbReference type="InterPro" id="IPR005479">
    <property type="entry name" value="CPAse_ATP-bd"/>
</dbReference>
<comment type="function">
    <text evidence="1 19">This protein is a component of the acetyl coenzyme A carboxylase complex; first, biotin carboxylase catalyzes the carboxylation of the carrier protein and then the transcarboxylase transfers the carboxyl group to form malonyl-CoA.</text>
</comment>
<protein>
    <recommendedName>
        <fullName evidence="5 19">Biotin carboxylase</fullName>
        <ecNumber evidence="4 19">6.3.4.14</ecNumber>
    </recommendedName>
    <alternativeName>
        <fullName evidence="16 19">Acetyl-coenzyme A carboxylase biotin carboxylase subunit A</fullName>
    </alternativeName>
</protein>
<dbReference type="Gene3D" id="3.30.1490.20">
    <property type="entry name" value="ATP-grasp fold, A domain"/>
    <property type="match status" value="1"/>
</dbReference>
<comment type="catalytic activity">
    <reaction evidence="17 19">
        <text>N(6)-biotinyl-L-lysyl-[protein] + hydrogencarbonate + ATP = N(6)-carboxybiotinyl-L-lysyl-[protein] + ADP + phosphate + H(+)</text>
        <dbReference type="Rhea" id="RHEA:13501"/>
        <dbReference type="Rhea" id="RHEA-COMP:10505"/>
        <dbReference type="Rhea" id="RHEA-COMP:10506"/>
        <dbReference type="ChEBI" id="CHEBI:15378"/>
        <dbReference type="ChEBI" id="CHEBI:17544"/>
        <dbReference type="ChEBI" id="CHEBI:30616"/>
        <dbReference type="ChEBI" id="CHEBI:43474"/>
        <dbReference type="ChEBI" id="CHEBI:83144"/>
        <dbReference type="ChEBI" id="CHEBI:83145"/>
        <dbReference type="ChEBI" id="CHEBI:456216"/>
        <dbReference type="EC" id="6.3.4.14"/>
    </reaction>
</comment>
<proteinExistence type="predicted"/>
<dbReference type="PROSITE" id="PS50979">
    <property type="entry name" value="BC"/>
    <property type="match status" value="1"/>
</dbReference>
<dbReference type="InterPro" id="IPR013815">
    <property type="entry name" value="ATP_grasp_subdomain_1"/>
</dbReference>
<dbReference type="InterPro" id="IPR005481">
    <property type="entry name" value="BC-like_N"/>
</dbReference>
<comment type="pathway">
    <text evidence="2 19">Lipid metabolism; malonyl-CoA biosynthesis; malonyl-CoA from acetyl-CoA: step 1/1.</text>
</comment>
<keyword evidence="9 18" id="KW-0547">Nucleotide-binding</keyword>
<evidence type="ECO:0000256" key="17">
    <source>
        <dbReference type="ARBA" id="ARBA00048600"/>
    </source>
</evidence>
<dbReference type="Pfam" id="PF02786">
    <property type="entry name" value="CPSase_L_D2"/>
    <property type="match status" value="1"/>
</dbReference>
<dbReference type="Proteomes" id="UP000887222">
    <property type="component" value="Unassembled WGS sequence"/>
</dbReference>
<dbReference type="InterPro" id="IPR011054">
    <property type="entry name" value="Rudment_hybrid_motif"/>
</dbReference>
<evidence type="ECO:0000256" key="6">
    <source>
        <dbReference type="ARBA" id="ARBA00022516"/>
    </source>
</evidence>
<evidence type="ECO:0000256" key="3">
    <source>
        <dbReference type="ARBA" id="ARBA00011750"/>
    </source>
</evidence>
<dbReference type="InterPro" id="IPR051602">
    <property type="entry name" value="ACC_Biotin_Carboxylase"/>
</dbReference>
<dbReference type="InterPro" id="IPR004549">
    <property type="entry name" value="Acetyl_CoA_COase_biotin_COase"/>
</dbReference>
<dbReference type="InterPro" id="IPR005482">
    <property type="entry name" value="Biotin_COase_C"/>
</dbReference>
<evidence type="ECO:0000259" key="21">
    <source>
        <dbReference type="PROSITE" id="PS50979"/>
    </source>
</evidence>
<keyword evidence="23" id="KW-1185">Reference proteome</keyword>
<name>A0ABQ4Q1C4_9BURK</name>
<dbReference type="NCBIfam" id="NF006367">
    <property type="entry name" value="PRK08591.1"/>
    <property type="match status" value="1"/>
</dbReference>
<evidence type="ECO:0000256" key="18">
    <source>
        <dbReference type="PROSITE-ProRule" id="PRU00409"/>
    </source>
</evidence>
<evidence type="ECO:0000256" key="7">
    <source>
        <dbReference type="ARBA" id="ARBA00022598"/>
    </source>
</evidence>
<evidence type="ECO:0000256" key="1">
    <source>
        <dbReference type="ARBA" id="ARBA00003761"/>
    </source>
</evidence>
<keyword evidence="15 19" id="KW-0092">Biotin</keyword>
<dbReference type="PANTHER" id="PTHR48095:SF2">
    <property type="entry name" value="BIOTIN CARBOXYLASE, CHLOROPLASTIC"/>
    <property type="match status" value="1"/>
</dbReference>
<dbReference type="EMBL" id="BPMK01000003">
    <property type="protein sequence ID" value="GIZ50988.1"/>
    <property type="molecule type" value="Genomic_DNA"/>
</dbReference>
<organism evidence="22 23">
    <name type="scientific">Noviherbaspirillum aridicola</name>
    <dbReference type="NCBI Taxonomy" id="2849687"/>
    <lineage>
        <taxon>Bacteria</taxon>
        <taxon>Pseudomonadati</taxon>
        <taxon>Pseudomonadota</taxon>
        <taxon>Betaproteobacteria</taxon>
        <taxon>Burkholderiales</taxon>
        <taxon>Oxalobacteraceae</taxon>
        <taxon>Noviherbaspirillum</taxon>
    </lineage>
</organism>
<dbReference type="EC" id="6.3.4.14" evidence="4 19"/>
<dbReference type="PROSITE" id="PS00866">
    <property type="entry name" value="CPSASE_1"/>
    <property type="match status" value="1"/>
</dbReference>
<feature type="domain" description="ATP-grasp" evidence="20">
    <location>
        <begin position="120"/>
        <end position="317"/>
    </location>
</feature>
<evidence type="ECO:0000256" key="11">
    <source>
        <dbReference type="ARBA" id="ARBA00022840"/>
    </source>
</evidence>
<feature type="domain" description="Biotin carboxylation" evidence="21">
    <location>
        <begin position="1"/>
        <end position="445"/>
    </location>
</feature>
<dbReference type="Pfam" id="PF02785">
    <property type="entry name" value="Biotin_carb_C"/>
    <property type="match status" value="1"/>
</dbReference>
<evidence type="ECO:0000256" key="14">
    <source>
        <dbReference type="ARBA" id="ARBA00023160"/>
    </source>
</evidence>
<dbReference type="InterPro" id="IPR016185">
    <property type="entry name" value="PreATP-grasp_dom_sf"/>
</dbReference>
<dbReference type="PROSITE" id="PS50975">
    <property type="entry name" value="ATP_GRASP"/>
    <property type="match status" value="1"/>
</dbReference>
<keyword evidence="14 19" id="KW-0275">Fatty acid biosynthesis</keyword>
<dbReference type="SUPFAM" id="SSF51246">
    <property type="entry name" value="Rudiment single hybrid motif"/>
    <property type="match status" value="1"/>
</dbReference>
<dbReference type="Gene3D" id="3.40.50.20">
    <property type="match status" value="1"/>
</dbReference>
<evidence type="ECO:0000259" key="20">
    <source>
        <dbReference type="PROSITE" id="PS50975"/>
    </source>
</evidence>
<evidence type="ECO:0000256" key="2">
    <source>
        <dbReference type="ARBA" id="ARBA00004956"/>
    </source>
</evidence>
<keyword evidence="11 18" id="KW-0067">ATP-binding</keyword>
<evidence type="ECO:0000256" key="8">
    <source>
        <dbReference type="ARBA" id="ARBA00022723"/>
    </source>
</evidence>
<dbReference type="NCBIfam" id="TIGR00514">
    <property type="entry name" value="accC"/>
    <property type="match status" value="1"/>
</dbReference>
<accession>A0ABQ4Q1C4</accession>
<keyword evidence="12" id="KW-0460">Magnesium</keyword>
<keyword evidence="7 19" id="KW-0436">Ligase</keyword>
<evidence type="ECO:0000256" key="12">
    <source>
        <dbReference type="ARBA" id="ARBA00022842"/>
    </source>
</evidence>
<sequence>MFEKILIANRGEIALRIQRACREMGIKTVVVHSEADREAKYVKLADESVCIGPAPSAQSYLNMPAIISAAEVTDAEAIHPGYGFLSENADFAERVEKSGFVFIGPRPDSIRMMGDKVSAKQAMIKAGVPCVPGSDGALPEDPKEIIRIARKIGYPVIIKAAGGGGGRGMRVVHTEAALLNAVTMTKTEAGAAFGNPEVYMEKYLENPRHVEIQVLADEFKNAIWLGERDCSMQRRHQKVIEEAPAPGIPRKLIERIGDRCAEACRKIGYRGAGTFEFLYENGEFYFIEMNTRIQVEHPVTEMITGVDLVQEQIRVAAGEKLRFRQRDIELSGHAIECRINAEDPFKFTPSPGRITAWHPPGGPGIRVDSHAYTGYFVPPTYDSMVGKVIAYGATRDQAIKRMQIALSEMVVEGILTNIPLHRELMIDARFIEGGTNIHYLEQKLANKPDLPKDSGNVKK</sequence>
<dbReference type="PROSITE" id="PS00867">
    <property type="entry name" value="CPSASE_2"/>
    <property type="match status" value="1"/>
</dbReference>
<evidence type="ECO:0000256" key="9">
    <source>
        <dbReference type="ARBA" id="ARBA00022741"/>
    </source>
</evidence>
<comment type="caution">
    <text evidence="22">The sequence shown here is derived from an EMBL/GenBank/DDBJ whole genome shotgun (WGS) entry which is preliminary data.</text>
</comment>
<dbReference type="SUPFAM" id="SSF52440">
    <property type="entry name" value="PreATP-grasp domain"/>
    <property type="match status" value="1"/>
</dbReference>
<gene>
    <name evidence="22" type="primary">accC</name>
    <name evidence="22" type="ORF">NCCP691_10020</name>
</gene>
<evidence type="ECO:0000256" key="10">
    <source>
        <dbReference type="ARBA" id="ARBA00022832"/>
    </source>
</evidence>
<evidence type="ECO:0000256" key="16">
    <source>
        <dbReference type="ARBA" id="ARBA00033786"/>
    </source>
</evidence>
<keyword evidence="8" id="KW-0479">Metal-binding</keyword>
<reference evidence="22 23" key="1">
    <citation type="journal article" date="2022" name="Int. J. Syst. Evol. Microbiol.">
        <title>Noviherbaspirillum aridicola sp. nov., isolated from an arid soil in Pakistan.</title>
        <authorList>
            <person name="Khan I.U."/>
            <person name="Saqib M."/>
            <person name="Amin A."/>
            <person name="Hussain F."/>
            <person name="Li L."/>
            <person name="Liu Y.H."/>
            <person name="Fang B.Z."/>
            <person name="Ahmed I."/>
            <person name="Li W.J."/>
        </authorList>
    </citation>
    <scope>NUCLEOTIDE SEQUENCE [LARGE SCALE GENOMIC DNA]</scope>
    <source>
        <strain evidence="22 23">NCCP-691</strain>
    </source>
</reference>
<evidence type="ECO:0000313" key="23">
    <source>
        <dbReference type="Proteomes" id="UP000887222"/>
    </source>
</evidence>
<comment type="subunit">
    <text evidence="3 19">Acetyl-CoA carboxylase is a heterohexamer of biotin carboxyl carrier protein, biotin carboxylase and the two subunits of carboxyl transferase in a 2:2 complex.</text>
</comment>
<dbReference type="InterPro" id="IPR011761">
    <property type="entry name" value="ATP-grasp"/>
</dbReference>
<dbReference type="SUPFAM" id="SSF56059">
    <property type="entry name" value="Glutathione synthetase ATP-binding domain-like"/>
    <property type="match status" value="1"/>
</dbReference>